<proteinExistence type="predicted"/>
<accession>Q6D6Q2</accession>
<protein>
    <submittedName>
        <fullName evidence="1">Uncharacterized protein</fullName>
    </submittedName>
</protein>
<evidence type="ECO:0000313" key="1">
    <source>
        <dbReference type="EMBL" id="CAG74533.1"/>
    </source>
</evidence>
<sequence>MDQCTFSNENNLTFSTEGKYFHSAHCVIDTTLIGNEYFLIQCLLAHHLKIPSPAERGEKNNYGITVSLSGEIFQVFDKLKWVEEIKKPLSDIISNNYEQNSKYKPDKEYRKEYIPIYELPKDACFVIRKFELNKLVNRLPGEKNVLNFLYTYINSTFTTFLACMQKQSNNQPVN</sequence>
<dbReference type="KEGG" id="eca:ECA1628"/>
<keyword evidence="2" id="KW-1185">Reference proteome</keyword>
<dbReference type="STRING" id="218491.ECA1628"/>
<evidence type="ECO:0000313" key="2">
    <source>
        <dbReference type="Proteomes" id="UP000007966"/>
    </source>
</evidence>
<reference evidence="1" key="1">
    <citation type="submission" date="2004-02" db="EMBL/GenBank/DDBJ databases">
        <title>The genome sequence of the enterobacterial phytopathogen Erwinia carotovora subsp. atroseptica SCRI1043 and functional genomic identification of novel virulence factors.</title>
        <authorList>
            <person name="Bell K.S."/>
            <person name="Sebaihia M."/>
            <person name="Pritchard L."/>
            <person name="Holden M."/>
            <person name="Hyman L.J."/>
            <person name="Holeva M.C."/>
            <person name="Thomson N.R."/>
            <person name="Bentley S.D."/>
            <person name="Churcher C."/>
            <person name="Mungall K."/>
            <person name="Atkin R."/>
            <person name="Bason N."/>
            <person name="Brooks K."/>
            <person name="Chillingworth T."/>
            <person name="Clark K."/>
            <person name="Doggett J."/>
            <person name="Fraser A."/>
            <person name="Hance Z."/>
            <person name="Hauser H."/>
            <person name="Jagels K."/>
            <person name="Moule S."/>
            <person name="Norbertczak H."/>
            <person name="Ormond D."/>
            <person name="Price C."/>
            <person name="Quail M.A."/>
            <person name="Sanders M."/>
            <person name="Walker D."/>
            <person name="Whitehead S."/>
            <person name="Salmond G.P.C."/>
            <person name="Birch P.R.J."/>
            <person name="Barrell B.G."/>
            <person name="Parkhill J."/>
            <person name="Toth I.K."/>
        </authorList>
    </citation>
    <scope>NUCLEOTIDE SEQUENCE</scope>
    <source>
        <strain evidence="1">SCRI1043</strain>
    </source>
</reference>
<dbReference type="AlphaFoldDB" id="Q6D6Q2"/>
<dbReference type="HOGENOM" id="CLU_079619_0_0_6"/>
<dbReference type="DNASU" id="2883771"/>
<organism evidence="1 2">
    <name type="scientific">Pectobacterium atrosepticum (strain SCRI 1043 / ATCC BAA-672)</name>
    <name type="common">Erwinia carotovora subsp. atroseptica</name>
    <dbReference type="NCBI Taxonomy" id="218491"/>
    <lineage>
        <taxon>Bacteria</taxon>
        <taxon>Pseudomonadati</taxon>
        <taxon>Pseudomonadota</taxon>
        <taxon>Gammaproteobacteria</taxon>
        <taxon>Enterobacterales</taxon>
        <taxon>Pectobacteriaceae</taxon>
        <taxon>Pectobacterium</taxon>
    </lineage>
</organism>
<name>Q6D6Q2_PECAS</name>
<dbReference type="EMBL" id="BX950851">
    <property type="protein sequence ID" value="CAG74533.1"/>
    <property type="molecule type" value="Genomic_DNA"/>
</dbReference>
<dbReference type="Proteomes" id="UP000007966">
    <property type="component" value="Chromosome"/>
</dbReference>
<dbReference type="eggNOG" id="COG1388">
    <property type="taxonomic scope" value="Bacteria"/>
</dbReference>
<gene>
    <name evidence="1" type="ordered locus">ECA1628</name>
</gene>